<protein>
    <submittedName>
        <fullName evidence="3">Uncharacterized protein</fullName>
    </submittedName>
</protein>
<evidence type="ECO:0000256" key="2">
    <source>
        <dbReference type="SAM" id="MobiDB-lite"/>
    </source>
</evidence>
<feature type="coiled-coil region" evidence="1">
    <location>
        <begin position="989"/>
        <end position="1033"/>
    </location>
</feature>
<dbReference type="PANTHER" id="PTHR32258:SF32">
    <property type="entry name" value="PROTEIN NETWORKED 1D"/>
    <property type="match status" value="1"/>
</dbReference>
<dbReference type="Gene3D" id="1.10.287.1490">
    <property type="match status" value="1"/>
</dbReference>
<dbReference type="PANTHER" id="PTHR32258">
    <property type="entry name" value="PROTEIN NETWORKED 4A"/>
    <property type="match status" value="1"/>
</dbReference>
<keyword evidence="4" id="KW-1185">Reference proteome</keyword>
<feature type="region of interest" description="Disordered" evidence="2">
    <location>
        <begin position="1041"/>
        <end position="1065"/>
    </location>
</feature>
<evidence type="ECO:0000256" key="1">
    <source>
        <dbReference type="SAM" id="Coils"/>
    </source>
</evidence>
<feature type="coiled-coil region" evidence="1">
    <location>
        <begin position="312"/>
        <end position="339"/>
    </location>
</feature>
<evidence type="ECO:0000313" key="3">
    <source>
        <dbReference type="EMBL" id="KAG2260442.1"/>
    </source>
</evidence>
<evidence type="ECO:0000313" key="4">
    <source>
        <dbReference type="Proteomes" id="UP000886595"/>
    </source>
</evidence>
<feature type="compositionally biased region" description="Polar residues" evidence="2">
    <location>
        <begin position="18"/>
        <end position="27"/>
    </location>
</feature>
<feature type="coiled-coil region" evidence="1">
    <location>
        <begin position="1948"/>
        <end position="2003"/>
    </location>
</feature>
<comment type="caution">
    <text evidence="3">The sequence shown here is derived from an EMBL/GenBank/DDBJ whole genome shotgun (WGS) entry which is preliminary data.</text>
</comment>
<keyword evidence="1" id="KW-0175">Coiled coil</keyword>
<feature type="coiled-coil region" evidence="1">
    <location>
        <begin position="130"/>
        <end position="234"/>
    </location>
</feature>
<dbReference type="OrthoDB" id="10255522at2759"/>
<feature type="coiled-coil region" evidence="1">
    <location>
        <begin position="486"/>
        <end position="583"/>
    </location>
</feature>
<dbReference type="EMBL" id="JAAMPC010000015">
    <property type="protein sequence ID" value="KAG2260442.1"/>
    <property type="molecule type" value="Genomic_DNA"/>
</dbReference>
<reference evidence="3 4" key="1">
    <citation type="submission" date="2020-02" db="EMBL/GenBank/DDBJ databases">
        <authorList>
            <person name="Ma Q."/>
            <person name="Huang Y."/>
            <person name="Song X."/>
            <person name="Pei D."/>
        </authorList>
    </citation>
    <scope>NUCLEOTIDE SEQUENCE [LARGE SCALE GENOMIC DNA]</scope>
    <source>
        <strain evidence="3">Sxm20200214</strain>
        <tissue evidence="3">Leaf</tissue>
    </source>
</reference>
<feature type="region of interest" description="Disordered" evidence="2">
    <location>
        <begin position="1"/>
        <end position="43"/>
    </location>
</feature>
<feature type="coiled-coil region" evidence="1">
    <location>
        <begin position="1673"/>
        <end position="1770"/>
    </location>
</feature>
<gene>
    <name evidence="3" type="ORF">Bca52824_079736</name>
</gene>
<dbReference type="SUPFAM" id="SSF57997">
    <property type="entry name" value="Tropomyosin"/>
    <property type="match status" value="1"/>
</dbReference>
<feature type="coiled-coil region" evidence="1">
    <location>
        <begin position="1241"/>
        <end position="1268"/>
    </location>
</feature>
<feature type="coiled-coil region" evidence="1">
    <location>
        <begin position="1118"/>
        <end position="1215"/>
    </location>
</feature>
<dbReference type="InterPro" id="IPR051861">
    <property type="entry name" value="NET_actin-binding_domain"/>
</dbReference>
<feature type="coiled-coil region" evidence="1">
    <location>
        <begin position="637"/>
        <end position="805"/>
    </location>
</feature>
<dbReference type="GO" id="GO:0005886">
    <property type="term" value="C:plasma membrane"/>
    <property type="evidence" value="ECO:0007669"/>
    <property type="project" value="TreeGrafter"/>
</dbReference>
<feature type="compositionally biased region" description="Basic and acidic residues" evidence="2">
    <location>
        <begin position="28"/>
        <end position="43"/>
    </location>
</feature>
<feature type="region of interest" description="Disordered" evidence="2">
    <location>
        <begin position="2012"/>
        <end position="2035"/>
    </location>
</feature>
<feature type="coiled-coil region" evidence="1">
    <location>
        <begin position="1456"/>
        <end position="1644"/>
    </location>
</feature>
<sequence>MEVEEGGSVFSKLLHKSTAPNQEQSRNACREREKERSSAEEVELRVDQRNALQQEIYCLKEELSQIGRKHQSMQEENSKLKEIKESESIEKTALIEKLELMVQKNLVLENSVSDLSCELETIRGKLKTLVEAFAEEKDMLVSRLESATENSKKLSEENRLLENSLCDANAELEELKSNLKRLEDSCHLLSDDKSSLVSERESLLSQMEIMRKGIEELEKEQAELKVKVLELATERECSLQKIEELGVCLDAKDRDYASFVQLSESQMNGMKSKIHHLQDENQVELDGAHDAHVEIIVLQKCLQEWLEKSSSLVAENQKIKEASQLLEKLVSELEQENIGKQVQIESSINCIKILRAWIFQVLMKLEVIPCIDSCDENSQDQKNMHDILNRLDEMQTMLHENQQSAIENIVLVEFLRQLKLEAVGIAAGKKLLEKELESYRRQLSRSQDEIQKLSYLNGELTTKVNQGVDREEALKVETKDFAKASAVKLNEDLEMLSFVKSKLEEEVREVGDKLKSTETENVQLKGLLENTDAELANVKDQLVQKEKELLEAMLMISTVQNEKSELSKAVEDLECKYKETKAIEEDKDILWESRASTLFGDLQISVVRETLLEGLVRELGEAYKSLEERSTLKDVEVEQNLERLSNLESEVSRAQEDSRGFNERATRAEAEVETLREKLSKVEDRISLAQKEAGEVEERASQAEAEILSLKQRLVRSETEKEAALVQYRQCLETISNLEERLRKAEEDARLINQRAESADGDVESLKQKVSELTEERSTLKDVEVEQLKGRVSNLEEANKGQSDLMSKYAQAIILLKESIESLEKHIDMPHEFENEPAKDTASVVDNNEGFSELQVLCLRIKAIEETVTEKLAVQELKTAARRSRSGSLRKQNHETYSEESEMITKDIVLDQVSDCSSYGISKRDILKIEEVKPQHPQKGKSMSEESLVVDKLEVSDRFTDPNKEVNKRKVLERLDSDLQKLSNLHIAVEDLKSKVEREEKGKEEYETVKGQINEAEEALEKLLSINKKLVTKVVSGFEVSDGSKSSMDLDEDENSRRRRISEQARRGSEKIGRLQLEIQRLQFLLLKLEGEREDRVKAKVADSKTRTLLKDYIYGGKDMLVSRLQSATENSKKLSEENRLLDNSLFDANAELEELKSKLKSLEDSCHLLNDDKSSLVNERESLLSHMDIMRKSIEDLEKEQAELKVKLLELATERECSLQKIEELGVSLDAKDRDYASFVQLSESQMNGMESKIHHLQDENQRREREYQVELDRAHDAHVEIIVLQKCLQEWLEKSSSLIAENQKIKEASQLLEKLVSELKQENIGKQVQMESSINCIKILRAGIFQVLMKLEVIPGIDSGDESSQDQKNMHDILSRLDEMQTMLLKIQNENQQSTIENLVLVEFLRQLKLEAVGIATGKKLLEKELESQRYQLSFSQDEVQKLSSMNGELTTKVNEGVNREEVLKAEVEDLNRQVLQLRNDYTILQGENYKTLDEKMYLTKSTLRLEKEKRELEEDISLLLSETIYQSSLIILLEDVVLEKLSGAVKLNEDLEMLSFVKSKLEEEVREVGDKLKSTETENLQLKGLLEKTDAELANVKYQLVQKEKELLEAMLMISIVQNEKSELSKAVEDLECKFKEAKAIEEDKDKQVLKLRGDYDEQVKKSGHANEANLKLEAELEGIKVEKEKLNQELSKEKNEVELWESRSSTLLGDLQISVVRETLLEGKIHELAEAYKSLEERSTLKDVEVDQLRGRVNNLEEANKGQNDLMSKYAQAIILLKESIESLEKHIDTPHTFQNEPPRDTASVVDTNEGFLELQEMCLRIKAIEETVNEKLTVQELKTAAVRSRSGSLRRQNHEIYPEESEMITKDIVLDQVSSDCSSYEISKRDILKIEELKPQHPQKGKSMSEESLIVDKLEVSDRFTDPNKEVNKRKVLERLDSDLQKLSNLHIAVEDLKSKVEREERSEKGKEDEYETVKGQINEAEEALEKLLSINRKLVTKVVSGFEISDGSKSSMDLDEDENSRRRRISEQARRGSEKIGRLQLEIQRLQFLLLKLEGEREDRVKAKVSDSKTRTLLKDYIYGGVRGERRKRIKKRFAFCGCVQQPPSSP</sequence>
<organism evidence="3 4">
    <name type="scientific">Brassica carinata</name>
    <name type="common">Ethiopian mustard</name>
    <name type="synonym">Abyssinian cabbage</name>
    <dbReference type="NCBI Taxonomy" id="52824"/>
    <lineage>
        <taxon>Eukaryota</taxon>
        <taxon>Viridiplantae</taxon>
        <taxon>Streptophyta</taxon>
        <taxon>Embryophyta</taxon>
        <taxon>Tracheophyta</taxon>
        <taxon>Spermatophyta</taxon>
        <taxon>Magnoliopsida</taxon>
        <taxon>eudicotyledons</taxon>
        <taxon>Gunneridae</taxon>
        <taxon>Pentapetalae</taxon>
        <taxon>rosids</taxon>
        <taxon>malvids</taxon>
        <taxon>Brassicales</taxon>
        <taxon>Brassicaceae</taxon>
        <taxon>Brassiceae</taxon>
        <taxon>Brassica</taxon>
    </lineage>
</organism>
<accession>A0A8X7Q0R7</accession>
<name>A0A8X7Q0R7_BRACI</name>
<dbReference type="GO" id="GO:0051015">
    <property type="term" value="F:actin filament binding"/>
    <property type="evidence" value="ECO:0007669"/>
    <property type="project" value="TreeGrafter"/>
</dbReference>
<feature type="coiled-coil region" evidence="1">
    <location>
        <begin position="429"/>
        <end position="456"/>
    </location>
</feature>
<dbReference type="Proteomes" id="UP000886595">
    <property type="component" value="Unassembled WGS sequence"/>
</dbReference>
<proteinExistence type="predicted"/>